<dbReference type="EMBL" id="MPGH01000253">
    <property type="protein sequence ID" value="OLN81396.1"/>
    <property type="molecule type" value="Genomic_DNA"/>
</dbReference>
<dbReference type="InterPro" id="IPR056624">
    <property type="entry name" value="WH_CYT4"/>
</dbReference>
<dbReference type="STRING" id="708187.A0A1Q8RAG8"/>
<dbReference type="GO" id="GO:0000175">
    <property type="term" value="F:3'-5'-RNA exonuclease activity"/>
    <property type="evidence" value="ECO:0007669"/>
    <property type="project" value="TreeGrafter"/>
</dbReference>
<dbReference type="PANTHER" id="PTHR23355:SF65">
    <property type="entry name" value="EXORIBONUCLEASE CYT-4, PUTATIVE (AFU_ORTHOLOGUE AFUA_7G01550)-RELATED"/>
    <property type="match status" value="1"/>
</dbReference>
<dbReference type="GO" id="GO:0006402">
    <property type="term" value="P:mRNA catabolic process"/>
    <property type="evidence" value="ECO:0007669"/>
    <property type="project" value="TreeGrafter"/>
</dbReference>
<dbReference type="InterPro" id="IPR001900">
    <property type="entry name" value="RNase_II/R"/>
</dbReference>
<evidence type="ECO:0000313" key="4">
    <source>
        <dbReference type="Proteomes" id="UP000186583"/>
    </source>
</evidence>
<dbReference type="InterPro" id="IPR012340">
    <property type="entry name" value="NA-bd_OB-fold"/>
</dbReference>
<dbReference type="GO" id="GO:0000932">
    <property type="term" value="C:P-body"/>
    <property type="evidence" value="ECO:0007669"/>
    <property type="project" value="TreeGrafter"/>
</dbReference>
<comment type="caution">
    <text evidence="3">The sequence shown here is derived from an EMBL/GenBank/DDBJ whole genome shotgun (WGS) entry which is preliminary data.</text>
</comment>
<reference evidence="3 4" key="1">
    <citation type="submission" date="2016-11" db="EMBL/GenBank/DDBJ databases">
        <title>Draft Genome Assembly of Colletotrichum chlorophyti a pathogen of herbaceous plants.</title>
        <authorList>
            <person name="Gan P."/>
            <person name="Narusaka M."/>
            <person name="Tsushima A."/>
            <person name="Narusaka Y."/>
            <person name="Takano Y."/>
            <person name="Shirasu K."/>
        </authorList>
    </citation>
    <scope>NUCLEOTIDE SEQUENCE [LARGE SCALE GENOMIC DNA]</scope>
    <source>
        <strain evidence="3 4">NTL11</strain>
    </source>
</reference>
<name>A0A1Q8RAG8_9PEZI</name>
<dbReference type="Proteomes" id="UP000186583">
    <property type="component" value="Unassembled WGS sequence"/>
</dbReference>
<gene>
    <name evidence="3" type="ORF">CCHL11_09963</name>
</gene>
<dbReference type="SUPFAM" id="SSF50249">
    <property type="entry name" value="Nucleic acid-binding proteins"/>
    <property type="match status" value="1"/>
</dbReference>
<feature type="compositionally biased region" description="Basic and acidic residues" evidence="1">
    <location>
        <begin position="672"/>
        <end position="682"/>
    </location>
</feature>
<sequence length="973" mass="108991">MLRSSNRPYSYSGGRFRQGGNRGHRLNEVSGKELDHIRAKSNIRDRLRAYEAENHAPARRLFQDMYIQDNPLSNYLTRPDVLPGSTEALAGEDGENKSARNRAIFEDDQLSDLRGVTSALVAGDLVETSTGEVVPERSIPTLFTITNFVHPDKLKPLIDILPEVPDTKPRNALHHHHTPAALKAASRLQGDLMKFYQDSTSFYQAHLTLDTASNFLADPTKPQYYSLEQLADRLLPEYLKQGGKFLPHALYAVHSALQRDEWGFRPLNLRWHRRNYIYEVRPASDIRILRKVENQVRELTEGAALRENPAASMSLLRQNSLGSFILKARGVIKANRLRREWTPHGMIGPSNDVSDNLPAWTKQDVDYIRFMELWSCHRIVPIPSQLESLGSTILRLTDVYHEAEWLAHWTGFTFLQEIGWIPPWDIPARYEYRFPDTEVRRGADMVMPAVDVNGSVRPDVARGHRRDWGETTVFCVDSEQTADVDDGFSVEATGTPGEYWIHVHIADPASCIDPKSDLARRLEEAPSSLYLAGFQNKMLPRDLEQQFSLNPGQPALTFSARVNERGEILDHKVEPGTLQNVVHVPKNEVASILPGLRPPSPDTEAFAVGTPPGPSGPVKRVTTAAELSQKDKDDLLLLHRLCAALKDRRVEKGQLPQFQARAGSPEVSLDSVKAHGEPDDQHTSMSWQGDPFIRLTRPATTEADLLVERLMHTAGEIAAKWCGARNIPVPYSTQPEALRNAAELEAFRREHVDPLAADGKPIPVELLHTLFAFVGTSELSAAPAPFYSVGLDAYAKSSSPLRRFPDLVVHWQIHAALARERELGRPLAGQDCSDADFLPWTRAALARALPMLQALQRQIKQVDNRDGPAQWVAQALLRAWRFGEAPLPRTFTFVVDGLYPFGLRGRLSSFYNLPAAVDLRRLDGIARLADVQVDDRFEVEIADINVVTARIAAKPLRRMDKTDLKGEGTVAHT</sequence>
<dbReference type="InterPro" id="IPR057912">
    <property type="entry name" value="OB_CYT4_C"/>
</dbReference>
<organism evidence="3 4">
    <name type="scientific">Colletotrichum chlorophyti</name>
    <dbReference type="NCBI Taxonomy" id="708187"/>
    <lineage>
        <taxon>Eukaryota</taxon>
        <taxon>Fungi</taxon>
        <taxon>Dikarya</taxon>
        <taxon>Ascomycota</taxon>
        <taxon>Pezizomycotina</taxon>
        <taxon>Sordariomycetes</taxon>
        <taxon>Hypocreomycetidae</taxon>
        <taxon>Glomerellales</taxon>
        <taxon>Glomerellaceae</taxon>
        <taxon>Colletotrichum</taxon>
    </lineage>
</organism>
<dbReference type="Pfam" id="PF00773">
    <property type="entry name" value="RNB"/>
    <property type="match status" value="1"/>
</dbReference>
<dbReference type="Pfam" id="PF23216">
    <property type="entry name" value="WHD_CYT4"/>
    <property type="match status" value="1"/>
</dbReference>
<dbReference type="GO" id="GO:0003723">
    <property type="term" value="F:RNA binding"/>
    <property type="evidence" value="ECO:0007669"/>
    <property type="project" value="InterPro"/>
</dbReference>
<feature type="region of interest" description="Disordered" evidence="1">
    <location>
        <begin position="658"/>
        <end position="687"/>
    </location>
</feature>
<evidence type="ECO:0000259" key="2">
    <source>
        <dbReference type="SMART" id="SM00955"/>
    </source>
</evidence>
<evidence type="ECO:0000256" key="1">
    <source>
        <dbReference type="SAM" id="MobiDB-lite"/>
    </source>
</evidence>
<dbReference type="InterPro" id="IPR050180">
    <property type="entry name" value="RNR_Ribonuclease"/>
</dbReference>
<proteinExistence type="predicted"/>
<dbReference type="OrthoDB" id="2285229at2759"/>
<protein>
    <submittedName>
        <fullName evidence="3">Mitochondrial protein cyt-4</fullName>
    </submittedName>
</protein>
<feature type="region of interest" description="Disordered" evidence="1">
    <location>
        <begin position="1"/>
        <end position="29"/>
    </location>
</feature>
<keyword evidence="4" id="KW-1185">Reference proteome</keyword>
<dbReference type="Pfam" id="PF25522">
    <property type="entry name" value="OB_cyt-4"/>
    <property type="match status" value="1"/>
</dbReference>
<accession>A0A1Q8RAG8</accession>
<evidence type="ECO:0000313" key="3">
    <source>
        <dbReference type="EMBL" id="OLN81396.1"/>
    </source>
</evidence>
<dbReference type="AlphaFoldDB" id="A0A1Q8RAG8"/>
<feature type="domain" description="RNB" evidence="2">
    <location>
        <begin position="465"/>
        <end position="819"/>
    </location>
</feature>
<dbReference type="PANTHER" id="PTHR23355">
    <property type="entry name" value="RIBONUCLEASE"/>
    <property type="match status" value="1"/>
</dbReference>
<dbReference type="SMART" id="SM00955">
    <property type="entry name" value="RNB"/>
    <property type="match status" value="1"/>
</dbReference>